<dbReference type="Gene3D" id="3.30.730.10">
    <property type="entry name" value="AP2/ERF domain"/>
    <property type="match status" value="1"/>
</dbReference>
<comment type="subcellular location">
    <subcellularLocation>
        <location evidence="1">Nucleus</location>
    </subcellularLocation>
</comment>
<evidence type="ECO:0000256" key="4">
    <source>
        <dbReference type="ARBA" id="ARBA00023163"/>
    </source>
</evidence>
<accession>A0AAV8PN73</accession>
<organism evidence="8 9">
    <name type="scientific">Ensete ventricosum</name>
    <name type="common">Abyssinian banana</name>
    <name type="synonym">Musa ensete</name>
    <dbReference type="NCBI Taxonomy" id="4639"/>
    <lineage>
        <taxon>Eukaryota</taxon>
        <taxon>Viridiplantae</taxon>
        <taxon>Streptophyta</taxon>
        <taxon>Embryophyta</taxon>
        <taxon>Tracheophyta</taxon>
        <taxon>Spermatophyta</taxon>
        <taxon>Magnoliopsida</taxon>
        <taxon>Liliopsida</taxon>
        <taxon>Zingiberales</taxon>
        <taxon>Musaceae</taxon>
        <taxon>Ensete</taxon>
    </lineage>
</organism>
<keyword evidence="2" id="KW-0805">Transcription regulation</keyword>
<evidence type="ECO:0000259" key="7">
    <source>
        <dbReference type="PROSITE" id="PS51032"/>
    </source>
</evidence>
<protein>
    <recommendedName>
        <fullName evidence="7">AP2/ERF domain-containing protein</fullName>
    </recommendedName>
</protein>
<dbReference type="GO" id="GO:0003700">
    <property type="term" value="F:DNA-binding transcription factor activity"/>
    <property type="evidence" value="ECO:0007669"/>
    <property type="project" value="InterPro"/>
</dbReference>
<feature type="region of interest" description="Disordered" evidence="6">
    <location>
        <begin position="1"/>
        <end position="54"/>
    </location>
</feature>
<keyword evidence="4" id="KW-0804">Transcription</keyword>
<keyword evidence="3" id="KW-0238">DNA-binding</keyword>
<keyword evidence="9" id="KW-1185">Reference proteome</keyword>
<dbReference type="Proteomes" id="UP001222027">
    <property type="component" value="Unassembled WGS sequence"/>
</dbReference>
<evidence type="ECO:0000256" key="5">
    <source>
        <dbReference type="ARBA" id="ARBA00023242"/>
    </source>
</evidence>
<dbReference type="InterPro" id="IPR016177">
    <property type="entry name" value="DNA-bd_dom_sf"/>
</dbReference>
<keyword evidence="5" id="KW-0539">Nucleus</keyword>
<evidence type="ECO:0000256" key="6">
    <source>
        <dbReference type="SAM" id="MobiDB-lite"/>
    </source>
</evidence>
<dbReference type="PANTHER" id="PTHR31677:SF146">
    <property type="entry name" value="ETHYLENE-RESPONSIVE TRANSCRIPTION FACTOR ESR2"/>
    <property type="match status" value="1"/>
</dbReference>
<dbReference type="InterPro" id="IPR001471">
    <property type="entry name" value="AP2/ERF_dom"/>
</dbReference>
<dbReference type="CDD" id="cd00018">
    <property type="entry name" value="AP2"/>
    <property type="match status" value="1"/>
</dbReference>
<proteinExistence type="predicted"/>
<sequence length="363" mass="39400">MEGGNGGHHHHRKCSAAGSSSNNGGKRVAAAATAAPGKDGTRYRGVRRRPWGRYAAEIRDPQSKERRWLGTFDTAEQAACAYDIAARAMRGLKARTNFHYPPSTAVPPPPMPAAAGDHLFLHPSEWPWPGVPHMNQSPLVPHHQHSAFSPLLLRDFIHHSSSPLHHEPPAAYPSCSSLSCYASAAAAAITNATPSGIGGPFGNGSNYDPIDAFFPAASSSDLSSLLLQQQQHHPSFTGPSAAAAASSLPELPTEFDEDCDFVHTEPPESGLLQEIVNGFYRPRGTDTNCSLKDKRNQRDGEKAVDHHLGYEIQVPLKQEQNTFDAADCFDEADNFPMIPQGLLEDIIQYPDFFEILSAKLRKA</sequence>
<dbReference type="GO" id="GO:0003677">
    <property type="term" value="F:DNA binding"/>
    <property type="evidence" value="ECO:0007669"/>
    <property type="project" value="UniProtKB-KW"/>
</dbReference>
<dbReference type="InterPro" id="IPR036955">
    <property type="entry name" value="AP2/ERF_dom_sf"/>
</dbReference>
<dbReference type="SUPFAM" id="SSF54171">
    <property type="entry name" value="DNA-binding domain"/>
    <property type="match status" value="1"/>
</dbReference>
<dbReference type="PROSITE" id="PS51032">
    <property type="entry name" value="AP2_ERF"/>
    <property type="match status" value="1"/>
</dbReference>
<evidence type="ECO:0000256" key="2">
    <source>
        <dbReference type="ARBA" id="ARBA00023015"/>
    </source>
</evidence>
<dbReference type="AlphaFoldDB" id="A0AAV8PN73"/>
<dbReference type="GO" id="GO:0005634">
    <property type="term" value="C:nucleus"/>
    <property type="evidence" value="ECO:0007669"/>
    <property type="project" value="UniProtKB-SubCell"/>
</dbReference>
<name>A0AAV8PN73_ENSVE</name>
<reference evidence="8 9" key="1">
    <citation type="submission" date="2022-12" db="EMBL/GenBank/DDBJ databases">
        <title>Chromosome-scale assembly of the Ensete ventricosum genome.</title>
        <authorList>
            <person name="Dussert Y."/>
            <person name="Stocks J."/>
            <person name="Wendawek A."/>
            <person name="Woldeyes F."/>
            <person name="Nichols R.A."/>
            <person name="Borrell J.S."/>
        </authorList>
    </citation>
    <scope>NUCLEOTIDE SEQUENCE [LARGE SCALE GENOMIC DNA]</scope>
    <source>
        <strain evidence="9">cv. Maze</strain>
        <tissue evidence="8">Seeds</tissue>
    </source>
</reference>
<evidence type="ECO:0000313" key="9">
    <source>
        <dbReference type="Proteomes" id="UP001222027"/>
    </source>
</evidence>
<feature type="domain" description="AP2/ERF" evidence="7">
    <location>
        <begin position="42"/>
        <end position="99"/>
    </location>
</feature>
<dbReference type="PANTHER" id="PTHR31677">
    <property type="entry name" value="AP2 DOMAIN CLASS TRANSCRIPTION FACTOR"/>
    <property type="match status" value="1"/>
</dbReference>
<comment type="caution">
    <text evidence="8">The sequence shown here is derived from an EMBL/GenBank/DDBJ whole genome shotgun (WGS) entry which is preliminary data.</text>
</comment>
<feature type="compositionally biased region" description="Low complexity" evidence="6">
    <location>
        <begin position="15"/>
        <end position="35"/>
    </location>
</feature>
<dbReference type="SMART" id="SM00380">
    <property type="entry name" value="AP2"/>
    <property type="match status" value="1"/>
</dbReference>
<evidence type="ECO:0000313" key="8">
    <source>
        <dbReference type="EMBL" id="KAJ8458119.1"/>
    </source>
</evidence>
<dbReference type="PRINTS" id="PR00367">
    <property type="entry name" value="ETHRSPELEMNT"/>
</dbReference>
<dbReference type="Pfam" id="PF00847">
    <property type="entry name" value="AP2"/>
    <property type="match status" value="1"/>
</dbReference>
<gene>
    <name evidence="8" type="ORF">OPV22_031045</name>
</gene>
<dbReference type="FunFam" id="3.30.730.10:FF:000001">
    <property type="entry name" value="Ethylene-responsive transcription factor 2"/>
    <property type="match status" value="1"/>
</dbReference>
<evidence type="ECO:0000256" key="1">
    <source>
        <dbReference type="ARBA" id="ARBA00004123"/>
    </source>
</evidence>
<evidence type="ECO:0000256" key="3">
    <source>
        <dbReference type="ARBA" id="ARBA00023125"/>
    </source>
</evidence>
<dbReference type="EMBL" id="JAQQAF010000009">
    <property type="protein sequence ID" value="KAJ8458119.1"/>
    <property type="molecule type" value="Genomic_DNA"/>
</dbReference>